<name>X1J8N5_9ZZZZ</name>
<feature type="non-terminal residue" evidence="3">
    <location>
        <position position="210"/>
    </location>
</feature>
<sequence length="210" mass="23285">MPEIESAKTYKDRAKAAAAKPAALGEDIDLSTYVSSTEEQPYRADPSEIPAQAKEQMLEAGVILDDISQRSGTFIQMDNAPVHSSSRQEGIEIMAVSQALKKHDWLSDYWWQAVAVDTDKYTANIELSQNDGYFIRALSGYKTTYPVQACLYLATTRLAQNVHNIIIAEENSELHIITGCTTASKEEPGLHMGVSEFYIKRGAKVTFTMI</sequence>
<dbReference type="InterPro" id="IPR037284">
    <property type="entry name" value="SUF_FeS_clus_asmbl_SufBD_sf"/>
</dbReference>
<organism evidence="3">
    <name type="scientific">marine sediment metagenome</name>
    <dbReference type="NCBI Taxonomy" id="412755"/>
    <lineage>
        <taxon>unclassified sequences</taxon>
        <taxon>metagenomes</taxon>
        <taxon>ecological metagenomes</taxon>
    </lineage>
</organism>
<dbReference type="PANTHER" id="PTHR30508:SF1">
    <property type="entry name" value="UPF0051 PROTEIN ABCI8, CHLOROPLASTIC-RELATED"/>
    <property type="match status" value="1"/>
</dbReference>
<feature type="domain" description="SUF system FeS cluster assembly SufBD core" evidence="2">
    <location>
        <begin position="157"/>
        <end position="209"/>
    </location>
</feature>
<dbReference type="Pfam" id="PF01458">
    <property type="entry name" value="SUFBD_core"/>
    <property type="match status" value="1"/>
</dbReference>
<dbReference type="PANTHER" id="PTHR30508">
    <property type="entry name" value="FES CLUSTER ASSEMBLY PROTEIN SUF"/>
    <property type="match status" value="1"/>
</dbReference>
<dbReference type="InterPro" id="IPR055346">
    <property type="entry name" value="Fe-S_cluster_assembly_SufBD"/>
</dbReference>
<dbReference type="InterPro" id="IPR000825">
    <property type="entry name" value="SUF_FeS_clus_asmbl_SufBD_core"/>
</dbReference>
<comment type="similarity">
    <text evidence="1">Belongs to the iron-sulfur cluster assembly SufBD family.</text>
</comment>
<evidence type="ECO:0000259" key="2">
    <source>
        <dbReference type="Pfam" id="PF01458"/>
    </source>
</evidence>
<gene>
    <name evidence="3" type="ORF">S03H2_62523</name>
</gene>
<dbReference type="AlphaFoldDB" id="X1J8N5"/>
<evidence type="ECO:0000256" key="1">
    <source>
        <dbReference type="ARBA" id="ARBA00043967"/>
    </source>
</evidence>
<accession>X1J8N5</accession>
<dbReference type="EMBL" id="BARU01040443">
    <property type="protein sequence ID" value="GAH77870.1"/>
    <property type="molecule type" value="Genomic_DNA"/>
</dbReference>
<comment type="caution">
    <text evidence="3">The sequence shown here is derived from an EMBL/GenBank/DDBJ whole genome shotgun (WGS) entry which is preliminary data.</text>
</comment>
<proteinExistence type="inferred from homology"/>
<dbReference type="GO" id="GO:0016226">
    <property type="term" value="P:iron-sulfur cluster assembly"/>
    <property type="evidence" value="ECO:0007669"/>
    <property type="project" value="InterPro"/>
</dbReference>
<protein>
    <recommendedName>
        <fullName evidence="2">SUF system FeS cluster assembly SufBD core domain-containing protein</fullName>
    </recommendedName>
</protein>
<dbReference type="SUPFAM" id="SSF101960">
    <property type="entry name" value="Stabilizer of iron transporter SufD"/>
    <property type="match status" value="1"/>
</dbReference>
<evidence type="ECO:0000313" key="3">
    <source>
        <dbReference type="EMBL" id="GAH77870.1"/>
    </source>
</evidence>
<reference evidence="3" key="1">
    <citation type="journal article" date="2014" name="Front. Microbiol.">
        <title>High frequency of phylogenetically diverse reductive dehalogenase-homologous genes in deep subseafloor sedimentary metagenomes.</title>
        <authorList>
            <person name="Kawai M."/>
            <person name="Futagami T."/>
            <person name="Toyoda A."/>
            <person name="Takaki Y."/>
            <person name="Nishi S."/>
            <person name="Hori S."/>
            <person name="Arai W."/>
            <person name="Tsubouchi T."/>
            <person name="Morono Y."/>
            <person name="Uchiyama I."/>
            <person name="Ito T."/>
            <person name="Fujiyama A."/>
            <person name="Inagaki F."/>
            <person name="Takami H."/>
        </authorList>
    </citation>
    <scope>NUCLEOTIDE SEQUENCE</scope>
    <source>
        <strain evidence="3">Expedition CK06-06</strain>
    </source>
</reference>